<evidence type="ECO:0008006" key="3">
    <source>
        <dbReference type="Google" id="ProtNLM"/>
    </source>
</evidence>
<name>A0A147I3W8_9SPHN</name>
<organism evidence="1 2">
    <name type="scientific">Sphingomonas sanguinis</name>
    <dbReference type="NCBI Taxonomy" id="33051"/>
    <lineage>
        <taxon>Bacteria</taxon>
        <taxon>Pseudomonadati</taxon>
        <taxon>Pseudomonadota</taxon>
        <taxon>Alphaproteobacteria</taxon>
        <taxon>Sphingomonadales</taxon>
        <taxon>Sphingomonadaceae</taxon>
        <taxon>Sphingomonas</taxon>
    </lineage>
</organism>
<dbReference type="PATRIC" id="fig|33051.3.peg.1652"/>
<protein>
    <recommendedName>
        <fullName evidence="3">AAA domain-containing protein</fullName>
    </recommendedName>
</protein>
<proteinExistence type="predicted"/>
<dbReference type="AlphaFoldDB" id="A0A147I3W8"/>
<dbReference type="Proteomes" id="UP000072867">
    <property type="component" value="Unassembled WGS sequence"/>
</dbReference>
<reference evidence="1 2" key="1">
    <citation type="journal article" date="2016" name="Front. Microbiol.">
        <title>Genomic Resource of Rice Seed Associated Bacteria.</title>
        <authorList>
            <person name="Midha S."/>
            <person name="Bansal K."/>
            <person name="Sharma S."/>
            <person name="Kumar N."/>
            <person name="Patil P.P."/>
            <person name="Chaudhry V."/>
            <person name="Patil P.B."/>
        </authorList>
    </citation>
    <scope>NUCLEOTIDE SEQUENCE [LARGE SCALE GENOMIC DNA]</scope>
    <source>
        <strain evidence="1 2">NS319</strain>
    </source>
</reference>
<sequence>MIDTMYSMHFGNPSLLMQQPELHLHPVAQAALGTYLAECSFKGLRPVIETHSSYLIDRVRAEIRDFEESELKPKHKKFDAEIIFCEKISSGNKATHIPILDDGTLEDAPDSYHEFFVEELVRTMF</sequence>
<accession>A0A147I3W8</accession>
<comment type="caution">
    <text evidence="1">The sequence shown here is derived from an EMBL/GenBank/DDBJ whole genome shotgun (WGS) entry which is preliminary data.</text>
</comment>
<gene>
    <name evidence="1" type="ORF">NS319_03945</name>
</gene>
<dbReference type="EMBL" id="LDTD01000023">
    <property type="protein sequence ID" value="KTT72884.1"/>
    <property type="molecule type" value="Genomic_DNA"/>
</dbReference>
<evidence type="ECO:0000313" key="2">
    <source>
        <dbReference type="Proteomes" id="UP000072867"/>
    </source>
</evidence>
<evidence type="ECO:0000313" key="1">
    <source>
        <dbReference type="EMBL" id="KTT72884.1"/>
    </source>
</evidence>